<dbReference type="RefSeq" id="WP_220193650.1">
    <property type="nucleotide sequence ID" value="NZ_BNJF01000001.1"/>
</dbReference>
<evidence type="ECO:0000313" key="2">
    <source>
        <dbReference type="EMBL" id="GHO44240.1"/>
    </source>
</evidence>
<keyword evidence="3" id="KW-1185">Reference proteome</keyword>
<dbReference type="Proteomes" id="UP000612362">
    <property type="component" value="Unassembled WGS sequence"/>
</dbReference>
<evidence type="ECO:0000256" key="1">
    <source>
        <dbReference type="SAM" id="Phobius"/>
    </source>
</evidence>
<name>A0A8J3MTD3_9CHLR</name>
<organism evidence="2 3">
    <name type="scientific">Ktedonospora formicarum</name>
    <dbReference type="NCBI Taxonomy" id="2778364"/>
    <lineage>
        <taxon>Bacteria</taxon>
        <taxon>Bacillati</taxon>
        <taxon>Chloroflexota</taxon>
        <taxon>Ktedonobacteria</taxon>
        <taxon>Ktedonobacterales</taxon>
        <taxon>Ktedonobacteraceae</taxon>
        <taxon>Ktedonospora</taxon>
    </lineage>
</organism>
<feature type="transmembrane region" description="Helical" evidence="1">
    <location>
        <begin position="32"/>
        <end position="53"/>
    </location>
</feature>
<keyword evidence="1" id="KW-0472">Membrane</keyword>
<dbReference type="EMBL" id="BNJF01000001">
    <property type="protein sequence ID" value="GHO44240.1"/>
    <property type="molecule type" value="Genomic_DNA"/>
</dbReference>
<evidence type="ECO:0000313" key="3">
    <source>
        <dbReference type="Proteomes" id="UP000612362"/>
    </source>
</evidence>
<gene>
    <name evidence="2" type="ORF">KSX_24030</name>
</gene>
<protein>
    <submittedName>
        <fullName evidence="2">Uncharacterized protein</fullName>
    </submittedName>
</protein>
<sequence>MVLTALIIAIIALLLAVILIMCVLGRRDDGGFALVQFLLFGIVLISYVVIPFYDVGSWIVSKAKAAWSRRS</sequence>
<dbReference type="AlphaFoldDB" id="A0A8J3MTD3"/>
<keyword evidence="1" id="KW-0812">Transmembrane</keyword>
<feature type="transmembrane region" description="Helical" evidence="1">
    <location>
        <begin position="6"/>
        <end position="25"/>
    </location>
</feature>
<keyword evidence="1" id="KW-1133">Transmembrane helix</keyword>
<reference evidence="2" key="1">
    <citation type="submission" date="2020-10" db="EMBL/GenBank/DDBJ databases">
        <title>Taxonomic study of unclassified bacteria belonging to the class Ktedonobacteria.</title>
        <authorList>
            <person name="Yabe S."/>
            <person name="Wang C.M."/>
            <person name="Zheng Y."/>
            <person name="Sakai Y."/>
            <person name="Cavaletti L."/>
            <person name="Monciardini P."/>
            <person name="Donadio S."/>
        </authorList>
    </citation>
    <scope>NUCLEOTIDE SEQUENCE</scope>
    <source>
        <strain evidence="2">SOSP1-1</strain>
    </source>
</reference>
<comment type="caution">
    <text evidence="2">The sequence shown here is derived from an EMBL/GenBank/DDBJ whole genome shotgun (WGS) entry which is preliminary data.</text>
</comment>
<accession>A0A8J3MTD3</accession>
<proteinExistence type="predicted"/>